<organism evidence="1 2">
    <name type="scientific">Durusdinium trenchii</name>
    <dbReference type="NCBI Taxonomy" id="1381693"/>
    <lineage>
        <taxon>Eukaryota</taxon>
        <taxon>Sar</taxon>
        <taxon>Alveolata</taxon>
        <taxon>Dinophyceae</taxon>
        <taxon>Suessiales</taxon>
        <taxon>Symbiodiniaceae</taxon>
        <taxon>Durusdinium</taxon>
    </lineage>
</organism>
<gene>
    <name evidence="1" type="ORF">SCF082_LOCUS4650</name>
</gene>
<comment type="caution">
    <text evidence="1">The sequence shown here is derived from an EMBL/GenBank/DDBJ whole genome shotgun (WGS) entry which is preliminary data.</text>
</comment>
<dbReference type="EMBL" id="CAXAMM010002443">
    <property type="protein sequence ID" value="CAK8996123.1"/>
    <property type="molecule type" value="Genomic_DNA"/>
</dbReference>
<sequence length="577" mass="64573">MTQGKGQEQGRQGLALEFPEFHGKVRFDAATKRGSVLDVIGVVTGYNSSSSSTALRRLSENFGELTERFQSIRINGKGKTTPTGSSKDLIELMMLFPGAEANRARKRLVKYLFLSESLFLASENVVFSPDVYSAMRSEKVKAIEECITVGRSKSEHDDVCDHLAKREGGERENKRKFGSQNAFVDVETESEAIEVKPSSNWYGGKFLGRNSARVKITTPFFEKQGGEANPKLMFEKFAFEGSTSRSDTDATMTQGEGQGRQGLALDFPEFHGKVRFDAATKRGSVLDVIGVVTRLDSTNRTNALNRLEKVQPGLVGRFLRLKINGKVRSAPQEGKETPTGAFRDLIELVMVLPGARANSFRRTAANYLARLMGGDLSLVGEILSTNASVPQEVRDVMLQGMAKPGRPFEEQLERKRRFYEIEEMDARASILQSEAEEKKTKVVREKVQCIQMFGDLSDCDKIYYKSFVRRTLFGNVSGPITPGQIEDTEEENGGRGKETNIHIVAEEIGYDVSKCSSWVGRVLARMWRERHPGEQIPKRLVPFNGRVIKENGYFDCDRDLIERAIRQVAKEEKSRAK</sequence>
<accession>A0ABP0I3W4</accession>
<dbReference type="Proteomes" id="UP001642464">
    <property type="component" value="Unassembled WGS sequence"/>
</dbReference>
<evidence type="ECO:0000313" key="1">
    <source>
        <dbReference type="EMBL" id="CAK8996123.1"/>
    </source>
</evidence>
<name>A0ABP0I3W4_9DINO</name>
<proteinExistence type="predicted"/>
<protein>
    <submittedName>
        <fullName evidence="1">EsV-1-210/211 paralog</fullName>
    </submittedName>
</protein>
<keyword evidence="2" id="KW-1185">Reference proteome</keyword>
<reference evidence="1 2" key="1">
    <citation type="submission" date="2024-02" db="EMBL/GenBank/DDBJ databases">
        <authorList>
            <person name="Chen Y."/>
            <person name="Shah S."/>
            <person name="Dougan E. K."/>
            <person name="Thang M."/>
            <person name="Chan C."/>
        </authorList>
    </citation>
    <scope>NUCLEOTIDE SEQUENCE [LARGE SCALE GENOMIC DNA]</scope>
</reference>
<evidence type="ECO:0000313" key="2">
    <source>
        <dbReference type="Proteomes" id="UP001642464"/>
    </source>
</evidence>